<comment type="caution">
    <text evidence="2">The sequence shown here is derived from an EMBL/GenBank/DDBJ whole genome shotgun (WGS) entry which is preliminary data.</text>
</comment>
<gene>
    <name evidence="2" type="ORF">FH972_026003</name>
</gene>
<accession>A0A5N6L2P0</accession>
<name>A0A5N6L2P0_9ROSI</name>
<keyword evidence="3" id="KW-1185">Reference proteome</keyword>
<evidence type="ECO:0000256" key="1">
    <source>
        <dbReference type="SAM" id="MobiDB-lite"/>
    </source>
</evidence>
<sequence>MTKVPSSCPGSDQHKHAAIRPNVQSLSYATGEGGGLEASSWPLRQEPMQRRRTTSKGVCPRVPIPSRGWRPVCADPPPVMLPLYSAAAAPLMLGLASRSRLSHLPRHAGNPDLDPSLPMVDKGPLPVADIRHGGGRLAFSADKGVSWRALAGFCNLIRKHPC</sequence>
<feature type="region of interest" description="Disordered" evidence="1">
    <location>
        <begin position="1"/>
        <end position="21"/>
    </location>
</feature>
<organism evidence="2 3">
    <name type="scientific">Carpinus fangiana</name>
    <dbReference type="NCBI Taxonomy" id="176857"/>
    <lineage>
        <taxon>Eukaryota</taxon>
        <taxon>Viridiplantae</taxon>
        <taxon>Streptophyta</taxon>
        <taxon>Embryophyta</taxon>
        <taxon>Tracheophyta</taxon>
        <taxon>Spermatophyta</taxon>
        <taxon>Magnoliopsida</taxon>
        <taxon>eudicotyledons</taxon>
        <taxon>Gunneridae</taxon>
        <taxon>Pentapetalae</taxon>
        <taxon>rosids</taxon>
        <taxon>fabids</taxon>
        <taxon>Fagales</taxon>
        <taxon>Betulaceae</taxon>
        <taxon>Carpinus</taxon>
    </lineage>
</organism>
<dbReference type="Proteomes" id="UP000327013">
    <property type="component" value="Unassembled WGS sequence"/>
</dbReference>
<evidence type="ECO:0000313" key="3">
    <source>
        <dbReference type="Proteomes" id="UP000327013"/>
    </source>
</evidence>
<reference evidence="2 3" key="1">
    <citation type="submission" date="2019-06" db="EMBL/GenBank/DDBJ databases">
        <title>A chromosomal-level reference genome of Carpinus fangiana (Coryloideae, Betulaceae).</title>
        <authorList>
            <person name="Yang X."/>
            <person name="Wang Z."/>
            <person name="Zhang L."/>
            <person name="Hao G."/>
            <person name="Liu J."/>
            <person name="Yang Y."/>
        </authorList>
    </citation>
    <scope>NUCLEOTIDE SEQUENCE [LARGE SCALE GENOMIC DNA]</scope>
    <source>
        <strain evidence="2">Cfa_2016G</strain>
        <tissue evidence="2">Leaf</tissue>
    </source>
</reference>
<dbReference type="AlphaFoldDB" id="A0A5N6L2P0"/>
<feature type="compositionally biased region" description="Polar residues" evidence="1">
    <location>
        <begin position="1"/>
        <end position="10"/>
    </location>
</feature>
<protein>
    <submittedName>
        <fullName evidence="2">Uncharacterized protein</fullName>
    </submittedName>
</protein>
<dbReference type="EMBL" id="VIBQ01000075">
    <property type="protein sequence ID" value="KAB8621892.1"/>
    <property type="molecule type" value="Genomic_DNA"/>
</dbReference>
<proteinExistence type="predicted"/>
<evidence type="ECO:0000313" key="2">
    <source>
        <dbReference type="EMBL" id="KAB8621892.1"/>
    </source>
</evidence>